<evidence type="ECO:0000256" key="1">
    <source>
        <dbReference type="SAM" id="MobiDB-lite"/>
    </source>
</evidence>
<comment type="caution">
    <text evidence="2">The sequence shown here is derived from an EMBL/GenBank/DDBJ whole genome shotgun (WGS) entry which is preliminary data.</text>
</comment>
<dbReference type="Gene3D" id="2.40.50.230">
    <property type="entry name" value="Gp5 N-terminal domain"/>
    <property type="match status" value="1"/>
</dbReference>
<dbReference type="EMBL" id="LJQF01000476">
    <property type="protein sequence ID" value="KPX04053.1"/>
    <property type="molecule type" value="Genomic_DNA"/>
</dbReference>
<accession>A0A9X0GY32</accession>
<dbReference type="RefSeq" id="WP_044320663.1">
    <property type="nucleotide sequence ID" value="NZ_JYHD01000009.1"/>
</dbReference>
<evidence type="ECO:0000313" key="3">
    <source>
        <dbReference type="Proteomes" id="UP000050345"/>
    </source>
</evidence>
<dbReference type="NCBIfam" id="TIGR03361">
    <property type="entry name" value="VI_Rhs_Vgr"/>
    <property type="match status" value="1"/>
</dbReference>
<dbReference type="AlphaFoldDB" id="A0A9X0GY32"/>
<dbReference type="Gene3D" id="2.30.110.50">
    <property type="match status" value="1"/>
</dbReference>
<name>A0A9X0GY32_PSESX</name>
<dbReference type="Pfam" id="PF05954">
    <property type="entry name" value="Phage_GPD"/>
    <property type="match status" value="1"/>
</dbReference>
<proteinExistence type="predicted"/>
<dbReference type="SUPFAM" id="SSF69279">
    <property type="entry name" value="Phage tail proteins"/>
    <property type="match status" value="2"/>
</dbReference>
<organism evidence="2 3">
    <name type="scientific">Pseudomonas syringae pv. daphniphylli</name>
    <dbReference type="NCBI Taxonomy" id="264455"/>
    <lineage>
        <taxon>Bacteria</taxon>
        <taxon>Pseudomonadati</taxon>
        <taxon>Pseudomonadota</taxon>
        <taxon>Gammaproteobacteria</taxon>
        <taxon>Pseudomonadales</taxon>
        <taxon>Pseudomonadaceae</taxon>
        <taxon>Pseudomonas</taxon>
        <taxon>Pseudomonas syringae</taxon>
    </lineage>
</organism>
<protein>
    <submittedName>
        <fullName evidence="2">Rhs element Vgr protein</fullName>
    </submittedName>
</protein>
<reference evidence="2 3" key="1">
    <citation type="submission" date="2015-09" db="EMBL/GenBank/DDBJ databases">
        <title>Genome announcement of multiple Pseudomonas syringae strains.</title>
        <authorList>
            <person name="Thakur S."/>
            <person name="Wang P.W."/>
            <person name="Gong Y."/>
            <person name="Weir B.S."/>
            <person name="Guttman D.S."/>
        </authorList>
    </citation>
    <scope>NUCLEOTIDE SEQUENCE [LARGE SCALE GENOMIC DNA]</scope>
    <source>
        <strain evidence="2 3">ICMP9757</strain>
    </source>
</reference>
<sequence>MRKDLQMPIILAITDCQTDLHVISFTGRDALNEAYRFDIWLIGAPLLDVRSLLHREAFLRFGERRGGVHGQICHAARIHSGARVSLYHLILMPSLGKLAAHRHRRIYQDIAPPQLIAQLIAQLLETHGIGANAYRFEHMNGLYPARPLHIQYDESDLHLLQRLCEEEGIHFRFEHRQSGHRLVFSDDSASFPAQPVPLRFKRQEQSGTSTGTLLHMAEVLTLPGVSRQPAPGLKQTQPPSSKHDENARTPAANHAFQPSGVLGPISQEEALGRQRGMRELERLRCERREVSGHSNRSGLRSGEVIQVLDHPEPLLNDQWLLTEVLHAGRQLQVLRGATAHDALAILRILTDEQRSSPAAAQLSGNGYGNRFKAIPWAMPFRPSARHPRPAATGDHIATLQDSDKYAEQPGYRPVRFDWQAQHPEDRTTQRWPMALVACREIHQLLPGSRVLVRYLDSHPERPVICAALPPAEYASQDSLWHGDQSAKPADCIRLASGRHLRVTTDSELIVHGQAAELHIDAQHIQILGRVDQQSLKSGWRLSINAFMPSF</sequence>
<dbReference type="InterPro" id="IPR037026">
    <property type="entry name" value="Vgr_OB-fold_dom_sf"/>
</dbReference>
<dbReference type="Gene3D" id="3.55.50.10">
    <property type="entry name" value="Baseplate protein-like domains"/>
    <property type="match status" value="1"/>
</dbReference>
<dbReference type="Gene3D" id="4.10.220.110">
    <property type="match status" value="1"/>
</dbReference>
<dbReference type="InterPro" id="IPR017847">
    <property type="entry name" value="T6SS_RhsGE_Vgr_subset"/>
</dbReference>
<dbReference type="Proteomes" id="UP000050345">
    <property type="component" value="Unassembled WGS sequence"/>
</dbReference>
<feature type="region of interest" description="Disordered" evidence="1">
    <location>
        <begin position="224"/>
        <end position="262"/>
    </location>
</feature>
<evidence type="ECO:0000313" key="2">
    <source>
        <dbReference type="EMBL" id="KPX04053.1"/>
    </source>
</evidence>
<gene>
    <name evidence="2" type="ORF">ALO73_05263</name>
</gene>